<comment type="caution">
    <text evidence="1">The sequence shown here is derived from an EMBL/GenBank/DDBJ whole genome shotgun (WGS) entry which is preliminary data.</text>
</comment>
<proteinExistence type="predicted"/>
<reference evidence="1" key="1">
    <citation type="submission" date="2022-06" db="EMBL/GenBank/DDBJ databases">
        <authorList>
            <person name="Legras J.-L."/>
            <person name="Devillers H."/>
            <person name="Grondin C."/>
        </authorList>
    </citation>
    <scope>NUCLEOTIDE SEQUENCE</scope>
    <source>
        <strain evidence="1">CLIB 1444</strain>
    </source>
</reference>
<dbReference type="EMBL" id="CALSDN010000002">
    <property type="protein sequence ID" value="CAH6719463.1"/>
    <property type="molecule type" value="Genomic_DNA"/>
</dbReference>
<accession>A0ACA9Y3E0</accession>
<name>A0ACA9Y3E0_9ASCO</name>
<keyword evidence="2" id="KW-1185">Reference proteome</keyword>
<protein>
    <submittedName>
        <fullName evidence="1">Uncharacterized protein</fullName>
    </submittedName>
</protein>
<organism evidence="1 2">
    <name type="scientific">[Candida] jaroonii</name>
    <dbReference type="NCBI Taxonomy" id="467808"/>
    <lineage>
        <taxon>Eukaryota</taxon>
        <taxon>Fungi</taxon>
        <taxon>Dikarya</taxon>
        <taxon>Ascomycota</taxon>
        <taxon>Saccharomycotina</taxon>
        <taxon>Pichiomycetes</taxon>
        <taxon>Debaryomycetaceae</taxon>
        <taxon>Yamadazyma</taxon>
    </lineage>
</organism>
<dbReference type="Proteomes" id="UP001152531">
    <property type="component" value="Unassembled WGS sequence"/>
</dbReference>
<evidence type="ECO:0000313" key="1">
    <source>
        <dbReference type="EMBL" id="CAH6719463.1"/>
    </source>
</evidence>
<sequence>MTMNDDNNNVSFKNAKIEDSNEINKVTSTMKDITADDAFVPMCQLSLRLLDGKSVKHDFKSTDNLEIVRDWLNENYDILPQPSMPSFAKDHSFPSDYTFQSPSFPRITYSKKQEHETLEQLELLPRSVLTLKPMYTEIVRERRSMFDIAKSNLSVFTNAVYSFFDYSVVENEEFEEVEPNPVHVLAMNKMDIIDHKEHQTPVVQPDIEVKSHDGPRMINQRSITKIQTVAEKSEK</sequence>
<gene>
    <name evidence="1" type="ORF">CLIB1444_02S09120</name>
</gene>
<evidence type="ECO:0000313" key="2">
    <source>
        <dbReference type="Proteomes" id="UP001152531"/>
    </source>
</evidence>